<keyword evidence="2" id="KW-1185">Reference proteome</keyword>
<reference evidence="2" key="1">
    <citation type="submission" date="2018-09" db="EMBL/GenBank/DDBJ databases">
        <title>Chryseolinea sp. KIS68-18 isolated from soil.</title>
        <authorList>
            <person name="Weon H.-Y."/>
            <person name="Kwon S.-W."/>
            <person name="Lee S.A."/>
        </authorList>
    </citation>
    <scope>NUCLEOTIDE SEQUENCE [LARGE SCALE GENOMIC DNA]</scope>
    <source>
        <strain evidence="2">KIS68-18</strain>
    </source>
</reference>
<dbReference type="AlphaFoldDB" id="A0A385SLG6"/>
<accession>A0A385SLG6</accession>
<sequence>MAHSAAPRHDGTGQGLEWKARSAVGMRRVICWWGHQQMGLIGYRNGGMKGGRTWNGKPDPRYEGGRQNFFILRHLPRPGVYL</sequence>
<evidence type="ECO:0000313" key="2">
    <source>
        <dbReference type="Proteomes" id="UP000266183"/>
    </source>
</evidence>
<proteinExistence type="predicted"/>
<dbReference type="KEGG" id="chk:D4L85_12325"/>
<dbReference type="Proteomes" id="UP000266183">
    <property type="component" value="Chromosome"/>
</dbReference>
<protein>
    <submittedName>
        <fullName evidence="1">Uncharacterized protein</fullName>
    </submittedName>
</protein>
<organism evidence="1 2">
    <name type="scientific">Chryseolinea soli</name>
    <dbReference type="NCBI Taxonomy" id="2321403"/>
    <lineage>
        <taxon>Bacteria</taxon>
        <taxon>Pseudomonadati</taxon>
        <taxon>Bacteroidota</taxon>
        <taxon>Cytophagia</taxon>
        <taxon>Cytophagales</taxon>
        <taxon>Fulvivirgaceae</taxon>
        <taxon>Chryseolinea</taxon>
    </lineage>
</organism>
<dbReference type="EMBL" id="CP032382">
    <property type="protein sequence ID" value="AYB31316.1"/>
    <property type="molecule type" value="Genomic_DNA"/>
</dbReference>
<gene>
    <name evidence="1" type="ORF">D4L85_12325</name>
</gene>
<name>A0A385SLG6_9BACT</name>
<evidence type="ECO:0000313" key="1">
    <source>
        <dbReference type="EMBL" id="AYB31316.1"/>
    </source>
</evidence>